<dbReference type="eggNOG" id="KOG0748">
    <property type="taxonomic scope" value="Eukaryota"/>
</dbReference>
<dbReference type="GO" id="GO:0016020">
    <property type="term" value="C:membrane"/>
    <property type="evidence" value="ECO:0007669"/>
    <property type="project" value="UniProtKB-SubCell"/>
</dbReference>
<evidence type="ECO:0000313" key="8">
    <source>
        <dbReference type="EMBL" id="EDO27689.1"/>
    </source>
</evidence>
<protein>
    <submittedName>
        <fullName evidence="8">Uncharacterized protein</fullName>
    </submittedName>
</protein>
<name>A7T8J6_NEMVE</name>
<organism evidence="8 9">
    <name type="scientific">Nematostella vectensis</name>
    <name type="common">Starlet sea anemone</name>
    <dbReference type="NCBI Taxonomy" id="45351"/>
    <lineage>
        <taxon>Eukaryota</taxon>
        <taxon>Metazoa</taxon>
        <taxon>Cnidaria</taxon>
        <taxon>Anthozoa</taxon>
        <taxon>Hexacorallia</taxon>
        <taxon>Actiniaria</taxon>
        <taxon>Edwardsiidae</taxon>
        <taxon>Nematostella</taxon>
    </lineage>
</organism>
<evidence type="ECO:0000256" key="6">
    <source>
        <dbReference type="PIRSR" id="PIRSR604254-1"/>
    </source>
</evidence>
<feature type="transmembrane region" description="Helical" evidence="7">
    <location>
        <begin position="124"/>
        <end position="146"/>
    </location>
</feature>
<evidence type="ECO:0000256" key="3">
    <source>
        <dbReference type="ARBA" id="ARBA00022692"/>
    </source>
</evidence>
<reference evidence="8 9" key="1">
    <citation type="journal article" date="2007" name="Science">
        <title>Sea anemone genome reveals ancestral eumetazoan gene repertoire and genomic organization.</title>
        <authorList>
            <person name="Putnam N.H."/>
            <person name="Srivastava M."/>
            <person name="Hellsten U."/>
            <person name="Dirks B."/>
            <person name="Chapman J."/>
            <person name="Salamov A."/>
            <person name="Terry A."/>
            <person name="Shapiro H."/>
            <person name="Lindquist E."/>
            <person name="Kapitonov V.V."/>
            <person name="Jurka J."/>
            <person name="Genikhovich G."/>
            <person name="Grigoriev I.V."/>
            <person name="Lucas S.M."/>
            <person name="Steele R.E."/>
            <person name="Finnerty J.R."/>
            <person name="Technau U."/>
            <person name="Martindale M.Q."/>
            <person name="Rokhsar D.S."/>
        </authorList>
    </citation>
    <scope>NUCLEOTIDE SEQUENCE [LARGE SCALE GENOMIC DNA]</scope>
    <source>
        <strain evidence="9">CH2 X CH6</strain>
    </source>
</reference>
<dbReference type="HOGENOM" id="CLU_052356_2_0_1"/>
<comment type="similarity">
    <text evidence="2">Belongs to the ADIPOR family.</text>
</comment>
<dbReference type="PhylomeDB" id="A7T8J6"/>
<feature type="transmembrane region" description="Helical" evidence="7">
    <location>
        <begin position="335"/>
        <end position="354"/>
    </location>
</feature>
<keyword evidence="6" id="KW-0862">Zinc</keyword>
<dbReference type="AlphaFoldDB" id="A7T8J6"/>
<feature type="binding site" evidence="6">
    <location>
        <position position="299"/>
    </location>
    <ligand>
        <name>Zn(2+)</name>
        <dbReference type="ChEBI" id="CHEBI:29105"/>
    </ligand>
</feature>
<feature type="transmembrane region" description="Helical" evidence="7">
    <location>
        <begin position="158"/>
        <end position="179"/>
    </location>
</feature>
<accession>A7T8J6</accession>
<dbReference type="GO" id="GO:0038023">
    <property type="term" value="F:signaling receptor activity"/>
    <property type="evidence" value="ECO:0000318"/>
    <property type="project" value="GO_Central"/>
</dbReference>
<keyword evidence="4 7" id="KW-1133">Transmembrane helix</keyword>
<dbReference type="Proteomes" id="UP000001593">
    <property type="component" value="Unassembled WGS sequence"/>
</dbReference>
<dbReference type="InParanoid" id="A7T8J6"/>
<feature type="binding site" evidence="6">
    <location>
        <position position="144"/>
    </location>
    <ligand>
        <name>Zn(2+)</name>
        <dbReference type="ChEBI" id="CHEBI:29105"/>
    </ligand>
</feature>
<evidence type="ECO:0000256" key="1">
    <source>
        <dbReference type="ARBA" id="ARBA00004141"/>
    </source>
</evidence>
<comment type="subcellular location">
    <subcellularLocation>
        <location evidence="1">Membrane</location>
        <topology evidence="1">Multi-pass membrane protein</topology>
    </subcellularLocation>
</comment>
<feature type="transmembrane region" description="Helical" evidence="7">
    <location>
        <begin position="191"/>
        <end position="211"/>
    </location>
</feature>
<feature type="transmembrane region" description="Helical" evidence="7">
    <location>
        <begin position="257"/>
        <end position="276"/>
    </location>
</feature>
<evidence type="ECO:0000256" key="7">
    <source>
        <dbReference type="SAM" id="Phobius"/>
    </source>
</evidence>
<dbReference type="OrthoDB" id="535992at2759"/>
<dbReference type="PANTHER" id="PTHR20855:SF143">
    <property type="entry name" value="MEMBRANE PROGESTIN RECEPTOR EPSILON"/>
    <property type="match status" value="1"/>
</dbReference>
<evidence type="ECO:0000256" key="2">
    <source>
        <dbReference type="ARBA" id="ARBA00007018"/>
    </source>
</evidence>
<feature type="transmembrane region" description="Helical" evidence="7">
    <location>
        <begin position="94"/>
        <end position="112"/>
    </location>
</feature>
<keyword evidence="6" id="KW-0479">Metal-binding</keyword>
<dbReference type="EMBL" id="DS472757">
    <property type="protein sequence ID" value="EDO27689.1"/>
    <property type="molecule type" value="Genomic_DNA"/>
</dbReference>
<evidence type="ECO:0000313" key="9">
    <source>
        <dbReference type="Proteomes" id="UP000001593"/>
    </source>
</evidence>
<feature type="binding site" evidence="6">
    <location>
        <position position="295"/>
    </location>
    <ligand>
        <name>Zn(2+)</name>
        <dbReference type="ChEBI" id="CHEBI:29105"/>
    </ligand>
</feature>
<dbReference type="OMA" id="RMICNEK"/>
<keyword evidence="9" id="KW-1185">Reference proteome</keyword>
<keyword evidence="5 7" id="KW-0472">Membrane</keyword>
<dbReference type="STRING" id="45351.A7T8J6"/>
<sequence length="366" mass="41269">MDDTGSLLRSSVAVHTREKVLSKRMICNEKSTAAIGNNNLSKLSAVLQSPLELVFDCDIPEGFRTPFIKTGYRKPGLTMWGCFKSLIEPTNETVNVWTHVLALVLFLLRFSNVFSNSDFDPWCYGLVCFAIGIASLMAMSSSAHLINCMSLSAHHIGFYLDYAAICVYSFSGSQAFFFYSRPSQTDFVLLSSPTVFLTVSAIMSCLCTAVCCASRHRWLRSKYVIRTSMFMLYFIIVTSPFTYRLAYSTAESETSRAVHYFNRHIINYILSAFVNVTKLPERYFPRLFDFLGQSHHFLHILAALGAADAFTATNLDMKTRQDLLAGLPGPNLWNTFGVFFTVAFTNLFIVYLFSKALLKQEKEKSN</sequence>
<keyword evidence="3 7" id="KW-0812">Transmembrane</keyword>
<feature type="transmembrane region" description="Helical" evidence="7">
    <location>
        <begin position="223"/>
        <end position="245"/>
    </location>
</feature>
<proteinExistence type="inferred from homology"/>
<gene>
    <name evidence="8" type="ORF">NEMVEDRAFT_v1g223823</name>
</gene>
<dbReference type="KEGG" id="nve:5498014"/>
<evidence type="ECO:0000256" key="4">
    <source>
        <dbReference type="ARBA" id="ARBA00022989"/>
    </source>
</evidence>
<dbReference type="InterPro" id="IPR004254">
    <property type="entry name" value="AdipoR/HlyIII-related"/>
</dbReference>
<dbReference type="Pfam" id="PF03006">
    <property type="entry name" value="HlyIII"/>
    <property type="match status" value="1"/>
</dbReference>
<dbReference type="GO" id="GO:0046872">
    <property type="term" value="F:metal ion binding"/>
    <property type="evidence" value="ECO:0007669"/>
    <property type="project" value="UniProtKB-KW"/>
</dbReference>
<feature type="transmembrane region" description="Helical" evidence="7">
    <location>
        <begin position="297"/>
        <end position="315"/>
    </location>
</feature>
<evidence type="ECO:0000256" key="5">
    <source>
        <dbReference type="ARBA" id="ARBA00023136"/>
    </source>
</evidence>
<dbReference type="PANTHER" id="PTHR20855">
    <property type="entry name" value="ADIPOR/PROGESTIN RECEPTOR-RELATED"/>
    <property type="match status" value="1"/>
</dbReference>